<dbReference type="GO" id="GO:0003824">
    <property type="term" value="F:catalytic activity"/>
    <property type="evidence" value="ECO:0007669"/>
    <property type="project" value="InterPro"/>
</dbReference>
<dbReference type="Proteomes" id="UP000507470">
    <property type="component" value="Unassembled WGS sequence"/>
</dbReference>
<feature type="domain" description="Endonuclease/exonuclease/phosphatase" evidence="1">
    <location>
        <begin position="196"/>
        <end position="401"/>
    </location>
</feature>
<dbReference type="EMBL" id="CACVKT020004781">
    <property type="protein sequence ID" value="CAC5391552.1"/>
    <property type="molecule type" value="Genomic_DNA"/>
</dbReference>
<dbReference type="AlphaFoldDB" id="A0A6J8C779"/>
<accession>A0A6J8C779</accession>
<keyword evidence="3" id="KW-1185">Reference proteome</keyword>
<gene>
    <name evidence="2" type="ORF">MCOR_26561</name>
</gene>
<dbReference type="OrthoDB" id="5549358at2759"/>
<dbReference type="InterPro" id="IPR036691">
    <property type="entry name" value="Endo/exonu/phosph_ase_sf"/>
</dbReference>
<evidence type="ECO:0000313" key="3">
    <source>
        <dbReference type="Proteomes" id="UP000507470"/>
    </source>
</evidence>
<evidence type="ECO:0000259" key="1">
    <source>
        <dbReference type="Pfam" id="PF03372"/>
    </source>
</evidence>
<sequence length="677" mass="77347">MEGLSIIEFDPLCTESAESYVESVMTPKINKVATAEIHTAANTSELVSNFNKGASLKRPLDSDSSNKDSFKKFRSDDSNSIATKVCSNTDMSDLKYLVYSLTQSMNTMHISLTERIDTLEKNMSKDLAQLIEQKVKHEVSQAKKEINGKLSSFKDQVNVLEGKVNSMEQSYASVVKQPSVNDEKKQNIVIKAFRKSVLLCGDYDVIALCETFLRNSDTISVPGYRFVGKNRSVLHCNAKRGSGGVCFLIKDSVYKFFDVTLLDCSKEDILWIKLQEKGSTLCFCLCVCYLPPEGSSRWCDPETFFADLLYQVYKYQNEGTVCISGDFNSRIRYNTDFIEGVDRIPSREVIDKTENHYGDLFVDFLVHSNFCVLNGRIGNENNYTCVSKKGKSVVDYVVVPHESIPSVSDFKVNTISDLIDRYNMDVPDKTPDHSILEWKLAVMNEGPNDEPAFETQFKGNKRYDTSKLTTEFLNSEDCVKRISETVNRIENELSSNRCINEAYGAFTNFLMNEMDLAGLTVTSPTKYECKSKQSKAKTFLKPYWSDLLQQKWDAASKKEKLWLKCSDHTNIKRKLKQEYCIARNDFDKHLRKAKRTYQNTLQMDLLTELENRTLEIFGNKLAKLEFRMTGGIKYRGRLLMILAKLLRTKNVYYKSGKRTIKHCSTIKLTTCYMMNVT</sequence>
<dbReference type="Pfam" id="PF03372">
    <property type="entry name" value="Exo_endo_phos"/>
    <property type="match status" value="1"/>
</dbReference>
<organism evidence="2 3">
    <name type="scientific">Mytilus coruscus</name>
    <name type="common">Sea mussel</name>
    <dbReference type="NCBI Taxonomy" id="42192"/>
    <lineage>
        <taxon>Eukaryota</taxon>
        <taxon>Metazoa</taxon>
        <taxon>Spiralia</taxon>
        <taxon>Lophotrochozoa</taxon>
        <taxon>Mollusca</taxon>
        <taxon>Bivalvia</taxon>
        <taxon>Autobranchia</taxon>
        <taxon>Pteriomorphia</taxon>
        <taxon>Mytilida</taxon>
        <taxon>Mytiloidea</taxon>
        <taxon>Mytilidae</taxon>
        <taxon>Mytilinae</taxon>
        <taxon>Mytilus</taxon>
    </lineage>
</organism>
<evidence type="ECO:0000313" key="2">
    <source>
        <dbReference type="EMBL" id="CAC5391552.1"/>
    </source>
</evidence>
<name>A0A6J8C779_MYTCO</name>
<dbReference type="InterPro" id="IPR005135">
    <property type="entry name" value="Endo/exonuclease/phosphatase"/>
</dbReference>
<dbReference type="SUPFAM" id="SSF56219">
    <property type="entry name" value="DNase I-like"/>
    <property type="match status" value="1"/>
</dbReference>
<proteinExistence type="predicted"/>
<protein>
    <recommendedName>
        <fullName evidence="1">Endonuclease/exonuclease/phosphatase domain-containing protein</fullName>
    </recommendedName>
</protein>
<reference evidence="2 3" key="1">
    <citation type="submission" date="2020-06" db="EMBL/GenBank/DDBJ databases">
        <authorList>
            <person name="Li R."/>
            <person name="Bekaert M."/>
        </authorList>
    </citation>
    <scope>NUCLEOTIDE SEQUENCE [LARGE SCALE GENOMIC DNA]</scope>
    <source>
        <strain evidence="3">wild</strain>
    </source>
</reference>
<dbReference type="Gene3D" id="3.60.10.10">
    <property type="entry name" value="Endonuclease/exonuclease/phosphatase"/>
    <property type="match status" value="1"/>
</dbReference>